<reference evidence="2 3" key="1">
    <citation type="submission" date="2019-03" db="EMBL/GenBank/DDBJ databases">
        <title>Genomic Encyclopedia of Type Strains, Phase III (KMG-III): the genomes of soil and plant-associated and newly described type strains.</title>
        <authorList>
            <person name="Whitman W."/>
        </authorList>
    </citation>
    <scope>NUCLEOTIDE SEQUENCE [LARGE SCALE GENOMIC DNA]</scope>
    <source>
        <strain evidence="2 3">CGMCC 1.7660</strain>
    </source>
</reference>
<gene>
    <name evidence="2" type="ORF">A8950_0376</name>
</gene>
<keyword evidence="1" id="KW-0812">Transmembrane</keyword>
<dbReference type="PANTHER" id="PTHR34205:SF2">
    <property type="entry name" value="DUF962 DOMAIN-CONTAINING PROTEIN"/>
    <property type="match status" value="1"/>
</dbReference>
<keyword evidence="3" id="KW-1185">Reference proteome</keyword>
<feature type="transmembrane region" description="Helical" evidence="1">
    <location>
        <begin position="37"/>
        <end position="55"/>
    </location>
</feature>
<protein>
    <recommendedName>
        <fullName evidence="4">DUF962 domain-containing protein</fullName>
    </recommendedName>
</protein>
<proteinExistence type="predicted"/>
<evidence type="ECO:0000256" key="1">
    <source>
        <dbReference type="SAM" id="Phobius"/>
    </source>
</evidence>
<keyword evidence="1" id="KW-0472">Membrane</keyword>
<evidence type="ECO:0000313" key="2">
    <source>
        <dbReference type="EMBL" id="TDQ83833.1"/>
    </source>
</evidence>
<dbReference type="Pfam" id="PF06127">
    <property type="entry name" value="Mpo1-like"/>
    <property type="match status" value="1"/>
</dbReference>
<dbReference type="EMBL" id="SNYW01000006">
    <property type="protein sequence ID" value="TDQ83833.1"/>
    <property type="molecule type" value="Genomic_DNA"/>
</dbReference>
<sequence length="132" mass="14344">MVKADNGGRMAGARPRLTFAQFWRLYLDAHRHPATRGMHYGATALGAATAALSIALEEAAFVLTGIPLAVMMAVGSHWWIERNQPLIKVNAFYGALADMRMCWLASTGGLAREYERLGLGVPAPQIHRAPAE</sequence>
<name>A0A4R6WWS1_9PROT</name>
<dbReference type="PANTHER" id="PTHR34205">
    <property type="entry name" value="TRANSMEMBRANE PROTEIN"/>
    <property type="match status" value="1"/>
</dbReference>
<evidence type="ECO:0000313" key="3">
    <source>
        <dbReference type="Proteomes" id="UP000295783"/>
    </source>
</evidence>
<comment type="caution">
    <text evidence="2">The sequence shown here is derived from an EMBL/GenBank/DDBJ whole genome shotgun (WGS) entry which is preliminary data.</text>
</comment>
<dbReference type="OrthoDB" id="7356072at2"/>
<dbReference type="InterPro" id="IPR009305">
    <property type="entry name" value="Mpo1-like"/>
</dbReference>
<dbReference type="Proteomes" id="UP000295783">
    <property type="component" value="Unassembled WGS sequence"/>
</dbReference>
<dbReference type="AlphaFoldDB" id="A0A4R6WWS1"/>
<evidence type="ECO:0008006" key="4">
    <source>
        <dbReference type="Google" id="ProtNLM"/>
    </source>
</evidence>
<keyword evidence="1" id="KW-1133">Transmembrane helix</keyword>
<dbReference type="RefSeq" id="WP_133611864.1">
    <property type="nucleotide sequence ID" value="NZ_SNYW01000006.1"/>
</dbReference>
<organism evidence="2 3">
    <name type="scientific">Dongia mobilis</name>
    <dbReference type="NCBI Taxonomy" id="578943"/>
    <lineage>
        <taxon>Bacteria</taxon>
        <taxon>Pseudomonadati</taxon>
        <taxon>Pseudomonadota</taxon>
        <taxon>Alphaproteobacteria</taxon>
        <taxon>Rhodospirillales</taxon>
        <taxon>Dongiaceae</taxon>
        <taxon>Dongia</taxon>
    </lineage>
</organism>
<accession>A0A4R6WWS1</accession>
<feature type="transmembrane region" description="Helical" evidence="1">
    <location>
        <begin position="61"/>
        <end position="80"/>
    </location>
</feature>